<dbReference type="KEGG" id="snep:Enr13x_00940"/>
<evidence type="ECO:0000313" key="2">
    <source>
        <dbReference type="Proteomes" id="UP000319004"/>
    </source>
</evidence>
<organism evidence="1 2">
    <name type="scientific">Stieleria neptunia</name>
    <dbReference type="NCBI Taxonomy" id="2527979"/>
    <lineage>
        <taxon>Bacteria</taxon>
        <taxon>Pseudomonadati</taxon>
        <taxon>Planctomycetota</taxon>
        <taxon>Planctomycetia</taxon>
        <taxon>Pirellulales</taxon>
        <taxon>Pirellulaceae</taxon>
        <taxon>Stieleria</taxon>
    </lineage>
</organism>
<reference evidence="1 2" key="1">
    <citation type="submission" date="2019-03" db="EMBL/GenBank/DDBJ databases">
        <title>Deep-cultivation of Planctomycetes and their phenomic and genomic characterization uncovers novel biology.</title>
        <authorList>
            <person name="Wiegand S."/>
            <person name="Jogler M."/>
            <person name="Boedeker C."/>
            <person name="Pinto D."/>
            <person name="Vollmers J."/>
            <person name="Rivas-Marin E."/>
            <person name="Kohn T."/>
            <person name="Peeters S.H."/>
            <person name="Heuer A."/>
            <person name="Rast P."/>
            <person name="Oberbeckmann S."/>
            <person name="Bunk B."/>
            <person name="Jeske O."/>
            <person name="Meyerdierks A."/>
            <person name="Storesund J.E."/>
            <person name="Kallscheuer N."/>
            <person name="Luecker S."/>
            <person name="Lage O.M."/>
            <person name="Pohl T."/>
            <person name="Merkel B.J."/>
            <person name="Hornburger P."/>
            <person name="Mueller R.-W."/>
            <person name="Bruemmer F."/>
            <person name="Labrenz M."/>
            <person name="Spormann A.M."/>
            <person name="Op den Camp H."/>
            <person name="Overmann J."/>
            <person name="Amann R."/>
            <person name="Jetten M.S.M."/>
            <person name="Mascher T."/>
            <person name="Medema M.H."/>
            <person name="Devos D.P."/>
            <person name="Kaster A.-K."/>
            <person name="Ovreas L."/>
            <person name="Rohde M."/>
            <person name="Galperin M.Y."/>
            <person name="Jogler C."/>
        </authorList>
    </citation>
    <scope>NUCLEOTIDE SEQUENCE [LARGE SCALE GENOMIC DNA]</scope>
    <source>
        <strain evidence="1 2">Enr13</strain>
    </source>
</reference>
<dbReference type="Proteomes" id="UP000319004">
    <property type="component" value="Chromosome"/>
</dbReference>
<evidence type="ECO:0000313" key="1">
    <source>
        <dbReference type="EMBL" id="QDV40288.1"/>
    </source>
</evidence>
<proteinExistence type="predicted"/>
<dbReference type="AlphaFoldDB" id="A0A518HHH2"/>
<sequence length="120" mass="13649">MPESRNPETIRRIESGKEVRNRRCIGFSLVPGLRLGTHCLGGSRLPSVNRVWQSHTVHSFQGGALERVGEAATYARVFAGSEVFVSRQFFGTIRRAPRANVRYDHAQERNTKVRLRNPFK</sequence>
<accession>A0A518HHH2</accession>
<gene>
    <name evidence="1" type="ORF">Enr13x_00940</name>
</gene>
<protein>
    <submittedName>
        <fullName evidence="1">Uncharacterized protein</fullName>
    </submittedName>
</protein>
<dbReference type="EMBL" id="CP037423">
    <property type="protein sequence ID" value="QDV40288.1"/>
    <property type="molecule type" value="Genomic_DNA"/>
</dbReference>
<name>A0A518HHH2_9BACT</name>
<keyword evidence="2" id="KW-1185">Reference proteome</keyword>